<protein>
    <submittedName>
        <fullName evidence="1">Uncharacterized protein</fullName>
    </submittedName>
</protein>
<evidence type="ECO:0000313" key="2">
    <source>
        <dbReference type="Proteomes" id="UP000322553"/>
    </source>
</evidence>
<dbReference type="RefSeq" id="WP_070978512.1">
    <property type="nucleotide sequence ID" value="NZ_CP043420.1"/>
</dbReference>
<keyword evidence="2" id="KW-1185">Reference proteome</keyword>
<sequence length="131" mass="14012">MTFLSLRGFAIATLLSALTPIAVQASSGYPGTGESDAMTELRARMIEPIHGQPMPIPMPRASSAELAEPGQSDALATTQAALDQPLALPNQSLAMTSWQGTPQFAISGGESAAMRQQRLDRSLTPEFRYRH</sequence>
<evidence type="ECO:0000313" key="1">
    <source>
        <dbReference type="EMBL" id="QEL11940.1"/>
    </source>
</evidence>
<dbReference type="EMBL" id="CP043420">
    <property type="protein sequence ID" value="QEL11940.1"/>
    <property type="molecule type" value="Genomic_DNA"/>
</dbReference>
<dbReference type="Proteomes" id="UP000322553">
    <property type="component" value="Chromosome"/>
</dbReference>
<reference evidence="1 2" key="1">
    <citation type="submission" date="2019-08" db="EMBL/GenBank/DDBJ databases">
        <title>Complete genome sequence of Kushneria sp. YCWA18, a halophilic phosphate-solubilizing bacterium isolated from Daqiao saltern in China.</title>
        <authorList>
            <person name="Du G.-X."/>
            <person name="Qu L.-Y."/>
        </authorList>
    </citation>
    <scope>NUCLEOTIDE SEQUENCE [LARGE SCALE GENOMIC DNA]</scope>
    <source>
        <strain evidence="1 2">YCWA18</strain>
    </source>
</reference>
<proteinExistence type="predicted"/>
<dbReference type="KEGG" id="kuy:FY550_12870"/>
<accession>A0A1S1NQ01</accession>
<gene>
    <name evidence="1" type="ORF">FY550_12870</name>
</gene>
<organism evidence="1 2">
    <name type="scientific">Kushneria phosphatilytica</name>
    <dbReference type="NCBI Taxonomy" id="657387"/>
    <lineage>
        <taxon>Bacteria</taxon>
        <taxon>Pseudomonadati</taxon>
        <taxon>Pseudomonadota</taxon>
        <taxon>Gammaproteobacteria</taxon>
        <taxon>Oceanospirillales</taxon>
        <taxon>Halomonadaceae</taxon>
        <taxon>Kushneria</taxon>
    </lineage>
</organism>
<dbReference type="AlphaFoldDB" id="A0A1S1NQ01"/>
<name>A0A1S1NQ01_9GAMM</name>